<feature type="active site" evidence="1">
    <location>
        <position position="130"/>
    </location>
</feature>
<dbReference type="SUPFAM" id="SSF56024">
    <property type="entry name" value="Phospholipase D/nuclease"/>
    <property type="match status" value="2"/>
</dbReference>
<dbReference type="InterPro" id="IPR025202">
    <property type="entry name" value="PLD-like_dom"/>
</dbReference>
<keyword evidence="1" id="KW-0443">Lipid metabolism</keyword>
<keyword evidence="1" id="KW-0594">Phospholipid biosynthesis</keyword>
<feature type="active site" evidence="1">
    <location>
        <position position="137"/>
    </location>
</feature>
<feature type="compositionally biased region" description="Polar residues" evidence="2">
    <location>
        <begin position="1"/>
        <end position="19"/>
    </location>
</feature>
<evidence type="ECO:0000313" key="4">
    <source>
        <dbReference type="EMBL" id="MDR7151132.1"/>
    </source>
</evidence>
<protein>
    <recommendedName>
        <fullName evidence="1">Cardiolipin synthase B</fullName>
        <shortName evidence="1">CL synthase</shortName>
        <ecNumber evidence="1">2.7.8.-</ecNumber>
    </recommendedName>
</protein>
<comment type="similarity">
    <text evidence="1">Belongs to the phospholipase D family. Cardiolipin synthase subfamily. ClsB sub-subfamily.</text>
</comment>
<feature type="active site" evidence="1">
    <location>
        <position position="367"/>
    </location>
</feature>
<comment type="caution">
    <text evidence="4">The sequence shown here is derived from an EMBL/GenBank/DDBJ whole genome shotgun (WGS) entry which is preliminary data.</text>
</comment>
<dbReference type="RefSeq" id="WP_310317897.1">
    <property type="nucleotide sequence ID" value="NZ_JAVDWU010000006.1"/>
</dbReference>
<dbReference type="PANTHER" id="PTHR21248:SF22">
    <property type="entry name" value="PHOSPHOLIPASE D"/>
    <property type="match status" value="1"/>
</dbReference>
<dbReference type="CDD" id="cd09110">
    <property type="entry name" value="PLDc_CLS_1"/>
    <property type="match status" value="1"/>
</dbReference>
<evidence type="ECO:0000259" key="3">
    <source>
        <dbReference type="PROSITE" id="PS50035"/>
    </source>
</evidence>
<feature type="active site" evidence="1">
    <location>
        <position position="362"/>
    </location>
</feature>
<comment type="catalytic activity">
    <reaction evidence="1">
        <text>2 a 1,2-diacyl-sn-glycero-3-phospho-(1'-sn-glycerol) = a cardiolipin + glycerol</text>
        <dbReference type="Rhea" id="RHEA:31451"/>
        <dbReference type="ChEBI" id="CHEBI:17754"/>
        <dbReference type="ChEBI" id="CHEBI:62237"/>
        <dbReference type="ChEBI" id="CHEBI:64716"/>
    </reaction>
</comment>
<evidence type="ECO:0000256" key="1">
    <source>
        <dbReference type="HAMAP-Rule" id="MF_01917"/>
    </source>
</evidence>
<keyword evidence="1" id="KW-0472">Membrane</keyword>
<feature type="active site" evidence="1">
    <location>
        <position position="360"/>
    </location>
</feature>
<keyword evidence="1" id="KW-1208">Phospholipid metabolism</keyword>
<feature type="domain" description="PLD phosphodiesterase" evidence="3">
    <location>
        <begin position="125"/>
        <end position="152"/>
    </location>
</feature>
<reference evidence="4 5" key="1">
    <citation type="submission" date="2023-07" db="EMBL/GenBank/DDBJ databases">
        <title>Sorghum-associated microbial communities from plants grown in Nebraska, USA.</title>
        <authorList>
            <person name="Schachtman D."/>
        </authorList>
    </citation>
    <scope>NUCLEOTIDE SEQUENCE [LARGE SCALE GENOMIC DNA]</scope>
    <source>
        <strain evidence="4 5">4249</strain>
    </source>
</reference>
<dbReference type="PROSITE" id="PS50035">
    <property type="entry name" value="PLD"/>
    <property type="match status" value="2"/>
</dbReference>
<keyword evidence="1 4" id="KW-0808">Transferase</keyword>
<dbReference type="EMBL" id="JAVDWU010000006">
    <property type="protein sequence ID" value="MDR7151132.1"/>
    <property type="molecule type" value="Genomic_DNA"/>
</dbReference>
<name>A0ABU1WQ38_9BURK</name>
<accession>A0ABU1WQ38</accession>
<feature type="region of interest" description="Disordered" evidence="2">
    <location>
        <begin position="1"/>
        <end position="22"/>
    </location>
</feature>
<dbReference type="Pfam" id="PF13091">
    <property type="entry name" value="PLDc_2"/>
    <property type="match status" value="2"/>
</dbReference>
<dbReference type="SMART" id="SM00155">
    <property type="entry name" value="PLDc"/>
    <property type="match status" value="2"/>
</dbReference>
<feature type="compositionally biased region" description="Basic and acidic residues" evidence="2">
    <location>
        <begin position="232"/>
        <end position="245"/>
    </location>
</feature>
<comment type="function">
    <text evidence="1">Catalyzes the phosphatidyl group transfer from one phosphatidylglycerol molecule to another to form cardiolipin (CL) (diphosphatidylglycerol) and glycerol.</text>
</comment>
<feature type="domain" description="PLD phosphodiesterase" evidence="3">
    <location>
        <begin position="355"/>
        <end position="382"/>
    </location>
</feature>
<dbReference type="CDD" id="cd09159">
    <property type="entry name" value="PLDc_ybhO_like_2"/>
    <property type="match status" value="1"/>
</dbReference>
<keyword evidence="1" id="KW-1003">Cell membrane</keyword>
<sequence length="451" mass="49973">MFVAATRSSTPGSSASGKRSTGDAGHQLLLLQGGAELFPALVDAMDAARSVIHLETYIFEFAGSALLVAQAMERAAQRGVNVRLVVDGVGTPRIPAEWAKRFAAAGVRWRVYAPMGRLGLLLPSTWRRLHRKLCVVDGIIGFCGGINLIDDQDDVALGRLKAPRLDFSLRVAGPLVTDMTDTMEQLWWRLQAVRKARQREFKAAWDALREASPKGDFSRLLQVLDGSSGHIDHADHAKHAEHPDDAESTGAAQAPPLGVDGARATLLLRDNVTHRHDIERAYLKAIGESRREVVIVNAYFIPGRRLRKALIMAASRGVVVRLLLQGKYENFLQYHAARPVYQALLKAGIEIHEYTPSSLHAKVAVVDQRWATVGSTNLDPLSLLLAREANVMSSDRRFARQLHGRLDQIMRQAGQRIDAQAVGRRPRYQRVLDRLAFGFMRATLFLTGHRY</sequence>
<comment type="subcellular location">
    <subcellularLocation>
        <location evidence="1">Cell membrane</location>
        <topology evidence="1">Peripheral membrane protein</topology>
    </subcellularLocation>
</comment>
<dbReference type="InterPro" id="IPR030872">
    <property type="entry name" value="Cardiolipin_synth_ClsB"/>
</dbReference>
<dbReference type="InterPro" id="IPR001736">
    <property type="entry name" value="PLipase_D/transphosphatidylase"/>
</dbReference>
<feature type="active site" evidence="1">
    <location>
        <position position="132"/>
    </location>
</feature>
<dbReference type="NCBIfam" id="NF008427">
    <property type="entry name" value="PRK11263.1"/>
    <property type="match status" value="1"/>
</dbReference>
<evidence type="ECO:0000256" key="2">
    <source>
        <dbReference type="SAM" id="MobiDB-lite"/>
    </source>
</evidence>
<dbReference type="HAMAP" id="MF_01917">
    <property type="entry name" value="Cardiolipin_synth_ClsB"/>
    <property type="match status" value="1"/>
</dbReference>
<evidence type="ECO:0000313" key="5">
    <source>
        <dbReference type="Proteomes" id="UP001265700"/>
    </source>
</evidence>
<organism evidence="4 5">
    <name type="scientific">Hydrogenophaga palleronii</name>
    <dbReference type="NCBI Taxonomy" id="65655"/>
    <lineage>
        <taxon>Bacteria</taxon>
        <taxon>Pseudomonadati</taxon>
        <taxon>Pseudomonadota</taxon>
        <taxon>Betaproteobacteria</taxon>
        <taxon>Burkholderiales</taxon>
        <taxon>Comamonadaceae</taxon>
        <taxon>Hydrogenophaga</taxon>
    </lineage>
</organism>
<keyword evidence="1" id="KW-0444">Lipid biosynthesis</keyword>
<dbReference type="Proteomes" id="UP001265700">
    <property type="component" value="Unassembled WGS sequence"/>
</dbReference>
<dbReference type="PANTHER" id="PTHR21248">
    <property type="entry name" value="CARDIOLIPIN SYNTHASE"/>
    <property type="match status" value="1"/>
</dbReference>
<gene>
    <name evidence="1" type="primary">clsB</name>
    <name evidence="4" type="ORF">J2W49_003105</name>
</gene>
<proteinExistence type="inferred from homology"/>
<dbReference type="EC" id="2.7.8.-" evidence="1"/>
<dbReference type="GO" id="GO:0016740">
    <property type="term" value="F:transferase activity"/>
    <property type="evidence" value="ECO:0007669"/>
    <property type="project" value="UniProtKB-KW"/>
</dbReference>
<dbReference type="Gene3D" id="3.30.870.10">
    <property type="entry name" value="Endonuclease Chain A"/>
    <property type="match status" value="2"/>
</dbReference>
<keyword evidence="5" id="KW-1185">Reference proteome</keyword>
<feature type="region of interest" description="Disordered" evidence="2">
    <location>
        <begin position="232"/>
        <end position="257"/>
    </location>
</feature>